<protein>
    <recommendedName>
        <fullName evidence="2">AMP-dependent synthetase/ligase domain-containing protein</fullName>
    </recommendedName>
</protein>
<organism evidence="1">
    <name type="scientific">marine metagenome</name>
    <dbReference type="NCBI Taxonomy" id="408172"/>
    <lineage>
        <taxon>unclassified sequences</taxon>
        <taxon>metagenomes</taxon>
        <taxon>ecological metagenomes</taxon>
    </lineage>
</organism>
<reference evidence="1" key="1">
    <citation type="submission" date="2018-05" db="EMBL/GenBank/DDBJ databases">
        <authorList>
            <person name="Lanie J.A."/>
            <person name="Ng W.-L."/>
            <person name="Kazmierczak K.M."/>
            <person name="Andrzejewski T.M."/>
            <person name="Davidsen T.M."/>
            <person name="Wayne K.J."/>
            <person name="Tettelin H."/>
            <person name="Glass J.I."/>
            <person name="Rusch D."/>
            <person name="Podicherti R."/>
            <person name="Tsui H.-C.T."/>
            <person name="Winkler M.E."/>
        </authorList>
    </citation>
    <scope>NUCLEOTIDE SEQUENCE</scope>
</reference>
<dbReference type="EMBL" id="UINC01149973">
    <property type="protein sequence ID" value="SVD42764.1"/>
    <property type="molecule type" value="Genomic_DNA"/>
</dbReference>
<gene>
    <name evidence="1" type="ORF">METZ01_LOCUS395618</name>
</gene>
<proteinExistence type="predicted"/>
<evidence type="ECO:0008006" key="2">
    <source>
        <dbReference type="Google" id="ProtNLM"/>
    </source>
</evidence>
<dbReference type="AlphaFoldDB" id="A0A382V8E8"/>
<dbReference type="SUPFAM" id="SSF56801">
    <property type="entry name" value="Acetyl-CoA synthetase-like"/>
    <property type="match status" value="1"/>
</dbReference>
<sequence length="47" mass="5095">MNISLFLQMAADACPDRPALTHDGTHYSYAELFNAAKYAAQTFEAAG</sequence>
<dbReference type="Gene3D" id="3.40.50.980">
    <property type="match status" value="1"/>
</dbReference>
<feature type="non-terminal residue" evidence="1">
    <location>
        <position position="47"/>
    </location>
</feature>
<name>A0A382V8E8_9ZZZZ</name>
<evidence type="ECO:0000313" key="1">
    <source>
        <dbReference type="EMBL" id="SVD42764.1"/>
    </source>
</evidence>
<accession>A0A382V8E8</accession>